<comment type="caution">
    <text evidence="3">The sequence shown here is derived from an EMBL/GenBank/DDBJ whole genome shotgun (WGS) entry which is preliminary data.</text>
</comment>
<dbReference type="Proteomes" id="UP001499942">
    <property type="component" value="Unassembled WGS sequence"/>
</dbReference>
<organism evidence="3 4">
    <name type="scientific">Streptomyces gobitricini</name>
    <dbReference type="NCBI Taxonomy" id="68211"/>
    <lineage>
        <taxon>Bacteria</taxon>
        <taxon>Bacillati</taxon>
        <taxon>Actinomycetota</taxon>
        <taxon>Actinomycetes</taxon>
        <taxon>Kitasatosporales</taxon>
        <taxon>Streptomycetaceae</taxon>
        <taxon>Streptomyces</taxon>
    </lineage>
</organism>
<dbReference type="RefSeq" id="WP_344362291.1">
    <property type="nucleotide sequence ID" value="NZ_BAAASR010000018.1"/>
</dbReference>
<keyword evidence="4" id="KW-1185">Reference proteome</keyword>
<evidence type="ECO:0000259" key="2">
    <source>
        <dbReference type="PROSITE" id="PS51762"/>
    </source>
</evidence>
<dbReference type="SUPFAM" id="SSF49899">
    <property type="entry name" value="Concanavalin A-like lectins/glucanases"/>
    <property type="match status" value="1"/>
</dbReference>
<sequence>MYGRARARPLAVGFGAAAPVVTSRRPPRRTPLRRGRRRPPTAAERYGWGAPPPEWPDGFGYGSEADPAVPDRDKWRLAGGGPGECRPGHSGNVRRCDANTRVVGGVLRMTGEADGDSGWLASPYGRRYGPCEARVRSRATAPDSGRQYHPLLILRPGSGGHPRDGEHDYLENGGPGERCAEAFLHYPYPEDVPVQQEFARKCGVDLSRWHNVAVEWTADHLRGFLDGKKWFRFSGGANAGRDCVPCAPSTRQTIQLDNVYEDGLQSAVFEVDWARVHHLPDSRTKA</sequence>
<gene>
    <name evidence="3" type="ORF">GCM10010393_36370</name>
</gene>
<feature type="region of interest" description="Disordered" evidence="1">
    <location>
        <begin position="18"/>
        <end position="51"/>
    </location>
</feature>
<evidence type="ECO:0000256" key="1">
    <source>
        <dbReference type="SAM" id="MobiDB-lite"/>
    </source>
</evidence>
<dbReference type="PROSITE" id="PS51762">
    <property type="entry name" value="GH16_2"/>
    <property type="match status" value="1"/>
</dbReference>
<dbReference type="InterPro" id="IPR000757">
    <property type="entry name" value="Beta-glucanase-like"/>
</dbReference>
<feature type="domain" description="GH16" evidence="2">
    <location>
        <begin position="46"/>
        <end position="282"/>
    </location>
</feature>
<dbReference type="InterPro" id="IPR013320">
    <property type="entry name" value="ConA-like_dom_sf"/>
</dbReference>
<evidence type="ECO:0000313" key="3">
    <source>
        <dbReference type="EMBL" id="GAA2500668.1"/>
    </source>
</evidence>
<accession>A0ABP5ZNF8</accession>
<dbReference type="Gene3D" id="2.60.120.200">
    <property type="match status" value="1"/>
</dbReference>
<protein>
    <recommendedName>
        <fullName evidence="2">GH16 domain-containing protein</fullName>
    </recommendedName>
</protein>
<feature type="compositionally biased region" description="Basic residues" evidence="1">
    <location>
        <begin position="25"/>
        <end position="39"/>
    </location>
</feature>
<evidence type="ECO:0000313" key="4">
    <source>
        <dbReference type="Proteomes" id="UP001499942"/>
    </source>
</evidence>
<name>A0ABP5ZNF8_9ACTN</name>
<dbReference type="CDD" id="cd00413">
    <property type="entry name" value="Glyco_hydrolase_16"/>
    <property type="match status" value="1"/>
</dbReference>
<reference evidence="4" key="1">
    <citation type="journal article" date="2019" name="Int. J. Syst. Evol. Microbiol.">
        <title>The Global Catalogue of Microorganisms (GCM) 10K type strain sequencing project: providing services to taxonomists for standard genome sequencing and annotation.</title>
        <authorList>
            <consortium name="The Broad Institute Genomics Platform"/>
            <consortium name="The Broad Institute Genome Sequencing Center for Infectious Disease"/>
            <person name="Wu L."/>
            <person name="Ma J."/>
        </authorList>
    </citation>
    <scope>NUCLEOTIDE SEQUENCE [LARGE SCALE GENOMIC DNA]</scope>
    <source>
        <strain evidence="4">JCM 5062</strain>
    </source>
</reference>
<proteinExistence type="predicted"/>
<dbReference type="EMBL" id="BAAASR010000018">
    <property type="protein sequence ID" value="GAA2500668.1"/>
    <property type="molecule type" value="Genomic_DNA"/>
</dbReference>